<dbReference type="GO" id="GO:0009898">
    <property type="term" value="C:cytoplasmic side of plasma membrane"/>
    <property type="evidence" value="ECO:0007669"/>
    <property type="project" value="TreeGrafter"/>
</dbReference>
<keyword evidence="3" id="KW-1185">Reference proteome</keyword>
<dbReference type="SUPFAM" id="SSF52172">
    <property type="entry name" value="CheY-like"/>
    <property type="match status" value="1"/>
</dbReference>
<dbReference type="SUPFAM" id="SSF52540">
    <property type="entry name" value="P-loop containing nucleoside triphosphate hydrolases"/>
    <property type="match status" value="1"/>
</dbReference>
<dbReference type="Gene3D" id="3.40.50.2300">
    <property type="match status" value="1"/>
</dbReference>
<dbReference type="Proteomes" id="UP000232587">
    <property type="component" value="Unassembled WGS sequence"/>
</dbReference>
<gene>
    <name evidence="2" type="ORF">B0I00_2110</name>
</gene>
<dbReference type="Pfam" id="PF13614">
    <property type="entry name" value="AAA_31"/>
    <property type="match status" value="1"/>
</dbReference>
<dbReference type="InterPro" id="IPR011006">
    <property type="entry name" value="CheY-like_superfamily"/>
</dbReference>
<dbReference type="InterPro" id="IPR025669">
    <property type="entry name" value="AAA_dom"/>
</dbReference>
<organism evidence="2 3">
    <name type="scientific">Novosphingobium kunmingense</name>
    <dbReference type="NCBI Taxonomy" id="1211806"/>
    <lineage>
        <taxon>Bacteria</taxon>
        <taxon>Pseudomonadati</taxon>
        <taxon>Pseudomonadota</taxon>
        <taxon>Alphaproteobacteria</taxon>
        <taxon>Sphingomonadales</taxon>
        <taxon>Sphingomonadaceae</taxon>
        <taxon>Novosphingobium</taxon>
    </lineage>
</organism>
<name>A0A2N0H6J1_9SPHN</name>
<dbReference type="Gene3D" id="3.40.50.300">
    <property type="entry name" value="P-loop containing nucleotide triphosphate hydrolases"/>
    <property type="match status" value="1"/>
</dbReference>
<sequence>MGTQDYMQFSRKESGVLICANVLIVASPAHADAIDWSEGGDALPGLVVHPCENTEAVPVDAARAASLIVLEIDPHNRKSMERLGDLKRRLPDLPVVAALPDASVALVRMLVREGVDDVVSLPFKFEELLETAADVLAQHKHRRQGDQRLAPLFAVVRSIGGCGATSIATHLAAALGERDTSGRGVAIIDLDLQFGAVADYMAAQGRGSVADLLNADERLDGDLVRSVARSSVDNVHVFAAPDAIMPLESVDTDRMLRLIDSIRREYSYVVLELPGAWTNWSLSALTAASSVLMVVELSVSSLRQARRRLDLFSSVGIEGDQVQLVVNRTERRLFKTIDIGDATATLGRPVLGSVSLEDPLVHTAQDQGLMVHHINRKSRFQHDIRVLAETLADRFAAGETA</sequence>
<comment type="caution">
    <text evidence="2">The sequence shown here is derived from an EMBL/GenBank/DDBJ whole genome shotgun (WGS) entry which is preliminary data.</text>
</comment>
<dbReference type="GO" id="GO:0051782">
    <property type="term" value="P:negative regulation of cell division"/>
    <property type="evidence" value="ECO:0007669"/>
    <property type="project" value="TreeGrafter"/>
</dbReference>
<dbReference type="InterPro" id="IPR027417">
    <property type="entry name" value="P-loop_NTPase"/>
</dbReference>
<evidence type="ECO:0000313" key="3">
    <source>
        <dbReference type="Proteomes" id="UP000232587"/>
    </source>
</evidence>
<feature type="domain" description="AAA" evidence="1">
    <location>
        <begin position="154"/>
        <end position="302"/>
    </location>
</feature>
<dbReference type="GO" id="GO:0016887">
    <property type="term" value="F:ATP hydrolysis activity"/>
    <property type="evidence" value="ECO:0007669"/>
    <property type="project" value="TreeGrafter"/>
</dbReference>
<proteinExistence type="predicted"/>
<evidence type="ECO:0000259" key="1">
    <source>
        <dbReference type="Pfam" id="PF13614"/>
    </source>
</evidence>
<protein>
    <submittedName>
        <fullName evidence="2">Pilus assembly protein CpaE</fullName>
    </submittedName>
</protein>
<evidence type="ECO:0000313" key="2">
    <source>
        <dbReference type="EMBL" id="PKB14520.1"/>
    </source>
</evidence>
<dbReference type="EMBL" id="PHUF01000004">
    <property type="protein sequence ID" value="PKB14520.1"/>
    <property type="molecule type" value="Genomic_DNA"/>
</dbReference>
<dbReference type="AlphaFoldDB" id="A0A2N0H6J1"/>
<dbReference type="InterPro" id="IPR050625">
    <property type="entry name" value="ParA/MinD_ATPase"/>
</dbReference>
<dbReference type="PANTHER" id="PTHR43384">
    <property type="entry name" value="SEPTUM SITE-DETERMINING PROTEIN MIND HOMOLOG, CHLOROPLASTIC-RELATED"/>
    <property type="match status" value="1"/>
</dbReference>
<accession>A0A2N0H6J1</accession>
<reference evidence="2 3" key="1">
    <citation type="submission" date="2017-11" db="EMBL/GenBank/DDBJ databases">
        <title>Genomic Encyclopedia of Type Strains, Phase III (KMG-III): the genomes of soil and plant-associated and newly described type strains.</title>
        <authorList>
            <person name="Whitman W."/>
        </authorList>
    </citation>
    <scope>NUCLEOTIDE SEQUENCE [LARGE SCALE GENOMIC DNA]</scope>
    <source>
        <strain evidence="2 3">CGMCC 1.12274</strain>
    </source>
</reference>
<dbReference type="GO" id="GO:0005524">
    <property type="term" value="F:ATP binding"/>
    <property type="evidence" value="ECO:0007669"/>
    <property type="project" value="TreeGrafter"/>
</dbReference>
<dbReference type="GO" id="GO:0005829">
    <property type="term" value="C:cytosol"/>
    <property type="evidence" value="ECO:0007669"/>
    <property type="project" value="TreeGrafter"/>
</dbReference>
<dbReference type="PANTHER" id="PTHR43384:SF13">
    <property type="entry name" value="SLR0110 PROTEIN"/>
    <property type="match status" value="1"/>
</dbReference>